<feature type="chain" id="PRO_5003863181" evidence="4">
    <location>
        <begin position="27"/>
        <end position="338"/>
    </location>
</feature>
<dbReference type="STRING" id="391937.NA2_02179"/>
<dbReference type="Gene3D" id="3.40.190.10">
    <property type="entry name" value="Periplasmic binding protein-like II"/>
    <property type="match status" value="2"/>
</dbReference>
<name>K2LRZ0_9HYPH</name>
<keyword evidence="7" id="KW-1185">Reference proteome</keyword>
<dbReference type="OrthoDB" id="9815602at2"/>
<comment type="caution">
    <text evidence="6">The sequence shown here is derived from an EMBL/GenBank/DDBJ whole genome shotgun (WGS) entry which is preliminary data.</text>
</comment>
<evidence type="ECO:0000256" key="3">
    <source>
        <dbReference type="ARBA" id="ARBA00022729"/>
    </source>
</evidence>
<dbReference type="PATRIC" id="fig|391937.3.peg.451"/>
<dbReference type="SMART" id="SM00062">
    <property type="entry name" value="PBPb"/>
    <property type="match status" value="1"/>
</dbReference>
<sequence length="338" mass="35611">MYRFSRRTFGALVLAGAVAAGTGAQAADKINVGILSLASHSPSIIAEAKGYFAEQDLEVAFVSFQAAQPMAVAIASGDVDFGMTAISGGLISLADKGVIKVIGGALQETPEIEGQKILVSKAAHDAGVTTPAALKGRSFGITTTGSSFHYMAHKIADKEGFARSEIQVKPLQKVPAVIAALKSGQIDAWSIVPNIASGLTKGPEVVEIGKVSDYIDNYQVTTVFTSTANVADKPDLVKRFLAGLSKGIADYNAALVDKSMSEEDTAAIVAMIHKYIYADQPLDKADPRIRAGAMRINESAALSLASVEDQLEWFKSEGLVPEGVTMEKLVDTSFVETR</sequence>
<dbReference type="InterPro" id="IPR001638">
    <property type="entry name" value="Solute-binding_3/MltF_N"/>
</dbReference>
<dbReference type="EMBL" id="AMRM01000002">
    <property type="protein sequence ID" value="EKF20554.1"/>
    <property type="molecule type" value="Genomic_DNA"/>
</dbReference>
<evidence type="ECO:0000256" key="1">
    <source>
        <dbReference type="ARBA" id="ARBA00004418"/>
    </source>
</evidence>
<accession>K2LRZ0</accession>
<comment type="similarity">
    <text evidence="2">Belongs to the bacterial solute-binding protein SsuA/TauA family.</text>
</comment>
<protein>
    <submittedName>
        <fullName evidence="6">Putative aliphatic sulfonates-binding protein</fullName>
    </submittedName>
</protein>
<proteinExistence type="inferred from homology"/>
<gene>
    <name evidence="6" type="ORF">NA2_02179</name>
</gene>
<comment type="subcellular location">
    <subcellularLocation>
        <location evidence="1">Periplasm</location>
    </subcellularLocation>
</comment>
<dbReference type="GO" id="GO:0042597">
    <property type="term" value="C:periplasmic space"/>
    <property type="evidence" value="ECO:0007669"/>
    <property type="project" value="UniProtKB-SubCell"/>
</dbReference>
<reference evidence="6 7" key="1">
    <citation type="journal article" date="2012" name="J. Bacteriol.">
        <title>Genome Sequence of Nitratireductor pacificus Type Strain pht-3B.</title>
        <authorList>
            <person name="Lai Q."/>
            <person name="Li G."/>
            <person name="Shao Z."/>
        </authorList>
    </citation>
    <scope>NUCLEOTIDE SEQUENCE [LARGE SCALE GENOMIC DNA]</scope>
    <source>
        <strain evidence="7">pht-3B</strain>
    </source>
</reference>
<feature type="signal peptide" evidence="4">
    <location>
        <begin position="1"/>
        <end position="26"/>
    </location>
</feature>
<dbReference type="AlphaFoldDB" id="K2LRZ0"/>
<dbReference type="PANTHER" id="PTHR30024:SF47">
    <property type="entry name" value="TAURINE-BINDING PERIPLASMIC PROTEIN"/>
    <property type="match status" value="1"/>
</dbReference>
<dbReference type="PROSITE" id="PS51318">
    <property type="entry name" value="TAT"/>
    <property type="match status" value="1"/>
</dbReference>
<dbReference type="Pfam" id="PF09084">
    <property type="entry name" value="NMT1"/>
    <property type="match status" value="1"/>
</dbReference>
<dbReference type="InterPro" id="IPR006311">
    <property type="entry name" value="TAT_signal"/>
</dbReference>
<dbReference type="eggNOG" id="COG0715">
    <property type="taxonomic scope" value="Bacteria"/>
</dbReference>
<dbReference type="GO" id="GO:0042918">
    <property type="term" value="P:alkanesulfonate transmembrane transport"/>
    <property type="evidence" value="ECO:0007669"/>
    <property type="project" value="TreeGrafter"/>
</dbReference>
<evidence type="ECO:0000259" key="5">
    <source>
        <dbReference type="SMART" id="SM00062"/>
    </source>
</evidence>
<evidence type="ECO:0000256" key="2">
    <source>
        <dbReference type="ARBA" id="ARBA00010742"/>
    </source>
</evidence>
<evidence type="ECO:0000256" key="4">
    <source>
        <dbReference type="SAM" id="SignalP"/>
    </source>
</evidence>
<feature type="domain" description="Solute-binding protein family 3/N-terminal" evidence="5">
    <location>
        <begin position="29"/>
        <end position="263"/>
    </location>
</feature>
<organism evidence="6 7">
    <name type="scientific">Nitratireductor pacificus pht-3B</name>
    <dbReference type="NCBI Taxonomy" id="391937"/>
    <lineage>
        <taxon>Bacteria</taxon>
        <taxon>Pseudomonadati</taxon>
        <taxon>Pseudomonadota</taxon>
        <taxon>Alphaproteobacteria</taxon>
        <taxon>Hyphomicrobiales</taxon>
        <taxon>Phyllobacteriaceae</taxon>
        <taxon>Nitratireductor</taxon>
    </lineage>
</organism>
<keyword evidence="3 4" id="KW-0732">Signal</keyword>
<evidence type="ECO:0000313" key="6">
    <source>
        <dbReference type="EMBL" id="EKF20554.1"/>
    </source>
</evidence>
<dbReference type="PANTHER" id="PTHR30024">
    <property type="entry name" value="ALIPHATIC SULFONATES-BINDING PROTEIN-RELATED"/>
    <property type="match status" value="1"/>
</dbReference>
<dbReference type="InterPro" id="IPR015168">
    <property type="entry name" value="SsuA/THI5"/>
</dbReference>
<dbReference type="SUPFAM" id="SSF53850">
    <property type="entry name" value="Periplasmic binding protein-like II"/>
    <property type="match status" value="1"/>
</dbReference>
<evidence type="ECO:0000313" key="7">
    <source>
        <dbReference type="Proteomes" id="UP000006786"/>
    </source>
</evidence>
<dbReference type="Proteomes" id="UP000006786">
    <property type="component" value="Unassembled WGS sequence"/>
</dbReference>
<dbReference type="RefSeq" id="WP_008593674.1">
    <property type="nucleotide sequence ID" value="NZ_AMRM01000002.1"/>
</dbReference>